<dbReference type="Proteomes" id="UP000245699">
    <property type="component" value="Unassembled WGS sequence"/>
</dbReference>
<name>A0A2T9Y9Z6_9FUNG</name>
<dbReference type="PANTHER" id="PTHR15615:SF27">
    <property type="entry name" value="PHO85 CYCLIN CLG1"/>
    <property type="match status" value="1"/>
</dbReference>
<dbReference type="InterPro" id="IPR006671">
    <property type="entry name" value="Cyclin_N"/>
</dbReference>
<sequence length="510" mass="57579">MEILLPSLQKQAEFITRIVFILFSSSPSANLGYSAAFIKFSYSILNSTRVSQSVINLALLYMSRLKKSQKNISPKTGSEFSIITVSLMLASKFLEDNTFTSKTWSKVSSIPLNKLLLMQSEFLEALNYRLYVDPPEYSNWESKLILLQNSSPIQNLSFNTQNFVSPTNSYFNNQPLSSPQTNISNNYSIPQVSLKRSRGYSFNDSTLNSSEFNSSTLKPQVVPSTANFNQNISLPPLFLNNSYNISSSNASNNIDPQNTSYRNIKRTRLYQNPNYNIPYAKQHPNPMHISENNFTNPSSIISSYPHIDQSNSSHKKKLYPTQFNPLPITFYPKSNQQQNSSNPSSFDIFLNSQDLSNTQSHQNLEPTPNQNYNLFNNNSAGIRNNLHPSDNSYISTKNYQNSIAFQPPKSSSQPINVPEIFSCAPSCICRTNTVRPLPRATTNNVYNEMPLPNNYSQSYLLPSSTYQKIPSTNQNIHTNLFSLINFNNIINNDLSKNTLLPIPATANCLQ</sequence>
<proteinExistence type="predicted"/>
<organism evidence="2 3">
    <name type="scientific">Furculomyces boomerangus</name>
    <dbReference type="NCBI Taxonomy" id="61424"/>
    <lineage>
        <taxon>Eukaryota</taxon>
        <taxon>Fungi</taxon>
        <taxon>Fungi incertae sedis</taxon>
        <taxon>Zoopagomycota</taxon>
        <taxon>Kickxellomycotina</taxon>
        <taxon>Harpellomycetes</taxon>
        <taxon>Harpellales</taxon>
        <taxon>Harpellaceae</taxon>
        <taxon>Furculomyces</taxon>
    </lineage>
</organism>
<dbReference type="Pfam" id="PF00134">
    <property type="entry name" value="Cyclin_N"/>
    <property type="match status" value="1"/>
</dbReference>
<dbReference type="OrthoDB" id="244495at2759"/>
<dbReference type="GO" id="GO:0019901">
    <property type="term" value="F:protein kinase binding"/>
    <property type="evidence" value="ECO:0007669"/>
    <property type="project" value="InterPro"/>
</dbReference>
<dbReference type="AlphaFoldDB" id="A0A2T9Y9Z6"/>
<dbReference type="GO" id="GO:0005634">
    <property type="term" value="C:nucleus"/>
    <property type="evidence" value="ECO:0007669"/>
    <property type="project" value="TreeGrafter"/>
</dbReference>
<dbReference type="Gene3D" id="1.10.472.10">
    <property type="entry name" value="Cyclin-like"/>
    <property type="match status" value="1"/>
</dbReference>
<evidence type="ECO:0000313" key="2">
    <source>
        <dbReference type="EMBL" id="PVU89134.1"/>
    </source>
</evidence>
<reference evidence="2 3" key="1">
    <citation type="journal article" date="2018" name="MBio">
        <title>Comparative Genomics Reveals the Core Gene Toolbox for the Fungus-Insect Symbiosis.</title>
        <authorList>
            <person name="Wang Y."/>
            <person name="Stata M."/>
            <person name="Wang W."/>
            <person name="Stajich J.E."/>
            <person name="White M.M."/>
            <person name="Moncalvo J.M."/>
        </authorList>
    </citation>
    <scope>NUCLEOTIDE SEQUENCE [LARGE SCALE GENOMIC DNA]</scope>
    <source>
        <strain evidence="2 3">AUS-77-4</strain>
    </source>
</reference>
<dbReference type="EMBL" id="MBFT01000571">
    <property type="protein sequence ID" value="PVU89134.1"/>
    <property type="molecule type" value="Genomic_DNA"/>
</dbReference>
<dbReference type="CDD" id="cd20557">
    <property type="entry name" value="CYCLIN_ScPCL1-like"/>
    <property type="match status" value="1"/>
</dbReference>
<feature type="domain" description="Cyclin N-terminal" evidence="1">
    <location>
        <begin position="24"/>
        <end position="130"/>
    </location>
</feature>
<dbReference type="STRING" id="61424.A0A2T9Y9Z6"/>
<dbReference type="SUPFAM" id="SSF47954">
    <property type="entry name" value="Cyclin-like"/>
    <property type="match status" value="1"/>
</dbReference>
<evidence type="ECO:0000259" key="1">
    <source>
        <dbReference type="Pfam" id="PF00134"/>
    </source>
</evidence>
<protein>
    <recommendedName>
        <fullName evidence="1">Cyclin N-terminal domain-containing protein</fullName>
    </recommendedName>
</protein>
<evidence type="ECO:0000313" key="3">
    <source>
        <dbReference type="Proteomes" id="UP000245699"/>
    </source>
</evidence>
<dbReference type="GO" id="GO:0000307">
    <property type="term" value="C:cyclin-dependent protein kinase holoenzyme complex"/>
    <property type="evidence" value="ECO:0007669"/>
    <property type="project" value="TreeGrafter"/>
</dbReference>
<comment type="caution">
    <text evidence="2">The sequence shown here is derived from an EMBL/GenBank/DDBJ whole genome shotgun (WGS) entry which is preliminary data.</text>
</comment>
<gene>
    <name evidence="2" type="ORF">BB559_005236</name>
</gene>
<accession>A0A2T9Y9Z6</accession>
<keyword evidence="3" id="KW-1185">Reference proteome</keyword>
<dbReference type="InterPro" id="IPR013922">
    <property type="entry name" value="Cyclin_PHO80-like"/>
</dbReference>
<dbReference type="GO" id="GO:0016538">
    <property type="term" value="F:cyclin-dependent protein serine/threonine kinase regulator activity"/>
    <property type="evidence" value="ECO:0007669"/>
    <property type="project" value="TreeGrafter"/>
</dbReference>
<dbReference type="PANTHER" id="PTHR15615">
    <property type="match status" value="1"/>
</dbReference>
<dbReference type="InterPro" id="IPR036915">
    <property type="entry name" value="Cyclin-like_sf"/>
</dbReference>